<protein>
    <recommendedName>
        <fullName evidence="4">Alcohol dehydrogenase-like N-terminal domain-containing protein</fullName>
    </recommendedName>
</protein>
<feature type="non-terminal residue" evidence="5">
    <location>
        <position position="94"/>
    </location>
</feature>
<evidence type="ECO:0000256" key="2">
    <source>
        <dbReference type="ARBA" id="ARBA00022833"/>
    </source>
</evidence>
<dbReference type="PROSITE" id="PS00059">
    <property type="entry name" value="ADH_ZINC"/>
    <property type="match status" value="1"/>
</dbReference>
<dbReference type="InterPro" id="IPR011032">
    <property type="entry name" value="GroES-like_sf"/>
</dbReference>
<organism evidence="5">
    <name type="scientific">marine sediment metagenome</name>
    <dbReference type="NCBI Taxonomy" id="412755"/>
    <lineage>
        <taxon>unclassified sequences</taxon>
        <taxon>metagenomes</taxon>
        <taxon>ecological metagenomes</taxon>
    </lineage>
</organism>
<reference evidence="5" key="1">
    <citation type="journal article" date="2014" name="Front. Microbiol.">
        <title>High frequency of phylogenetically diverse reductive dehalogenase-homologous genes in deep subseafloor sedimentary metagenomes.</title>
        <authorList>
            <person name="Kawai M."/>
            <person name="Futagami T."/>
            <person name="Toyoda A."/>
            <person name="Takaki Y."/>
            <person name="Nishi S."/>
            <person name="Hori S."/>
            <person name="Arai W."/>
            <person name="Tsubouchi T."/>
            <person name="Morono Y."/>
            <person name="Uchiyama I."/>
            <person name="Ito T."/>
            <person name="Fujiyama A."/>
            <person name="Inagaki F."/>
            <person name="Takami H."/>
        </authorList>
    </citation>
    <scope>NUCLEOTIDE SEQUENCE</scope>
    <source>
        <strain evidence="5">Expedition CK06-06</strain>
    </source>
</reference>
<dbReference type="Pfam" id="PF08240">
    <property type="entry name" value="ADH_N"/>
    <property type="match status" value="1"/>
</dbReference>
<evidence type="ECO:0000259" key="4">
    <source>
        <dbReference type="Pfam" id="PF08240"/>
    </source>
</evidence>
<dbReference type="GO" id="GO:0008270">
    <property type="term" value="F:zinc ion binding"/>
    <property type="evidence" value="ECO:0007669"/>
    <property type="project" value="InterPro"/>
</dbReference>
<dbReference type="AlphaFoldDB" id="X1AII6"/>
<feature type="non-terminal residue" evidence="5">
    <location>
        <position position="1"/>
    </location>
</feature>
<name>X1AII6_9ZZZZ</name>
<dbReference type="InterPro" id="IPR013154">
    <property type="entry name" value="ADH-like_N"/>
</dbReference>
<dbReference type="InterPro" id="IPR050129">
    <property type="entry name" value="Zn_alcohol_dh"/>
</dbReference>
<dbReference type="GO" id="GO:0016491">
    <property type="term" value="F:oxidoreductase activity"/>
    <property type="evidence" value="ECO:0007669"/>
    <property type="project" value="UniProtKB-KW"/>
</dbReference>
<proteinExistence type="predicted"/>
<evidence type="ECO:0000313" key="5">
    <source>
        <dbReference type="EMBL" id="GAG69477.1"/>
    </source>
</evidence>
<dbReference type="PANTHER" id="PTHR43401">
    <property type="entry name" value="L-THREONINE 3-DEHYDROGENASE"/>
    <property type="match status" value="1"/>
</dbReference>
<dbReference type="SUPFAM" id="SSF50129">
    <property type="entry name" value="GroES-like"/>
    <property type="match status" value="1"/>
</dbReference>
<dbReference type="EMBL" id="BART01005717">
    <property type="protein sequence ID" value="GAG69477.1"/>
    <property type="molecule type" value="Genomic_DNA"/>
</dbReference>
<gene>
    <name evidence="5" type="ORF">S01H4_12997</name>
</gene>
<keyword evidence="2" id="KW-0862">Zinc</keyword>
<sequence>GICGTDIHVFRGEYLADYPIIPGHEFSGSIEEIGSRVKKLKTGDRVAVEPNIACDKCYNCLNNRQNFCLNWQGIGVTRPGAMAQYVVAPEKNVF</sequence>
<evidence type="ECO:0000256" key="1">
    <source>
        <dbReference type="ARBA" id="ARBA00022723"/>
    </source>
</evidence>
<keyword evidence="1" id="KW-0479">Metal-binding</keyword>
<dbReference type="Gene3D" id="3.90.180.10">
    <property type="entry name" value="Medium-chain alcohol dehydrogenases, catalytic domain"/>
    <property type="match status" value="1"/>
</dbReference>
<dbReference type="PANTHER" id="PTHR43401:SF2">
    <property type="entry name" value="L-THREONINE 3-DEHYDROGENASE"/>
    <property type="match status" value="1"/>
</dbReference>
<comment type="caution">
    <text evidence="5">The sequence shown here is derived from an EMBL/GenBank/DDBJ whole genome shotgun (WGS) entry which is preliminary data.</text>
</comment>
<feature type="domain" description="Alcohol dehydrogenase-like N-terminal" evidence="4">
    <location>
        <begin position="1"/>
        <end position="93"/>
    </location>
</feature>
<evidence type="ECO:0000256" key="3">
    <source>
        <dbReference type="ARBA" id="ARBA00023002"/>
    </source>
</evidence>
<keyword evidence="3" id="KW-0560">Oxidoreductase</keyword>
<accession>X1AII6</accession>
<dbReference type="InterPro" id="IPR002328">
    <property type="entry name" value="ADH_Zn_CS"/>
</dbReference>